<accession>A0ABW8WRH0</accession>
<evidence type="ECO:0000256" key="2">
    <source>
        <dbReference type="ARBA" id="ARBA00022549"/>
    </source>
</evidence>
<dbReference type="EMBL" id="JBFQGM010000009">
    <property type="protein sequence ID" value="MFL9463547.1"/>
    <property type="molecule type" value="Genomic_DNA"/>
</dbReference>
<dbReference type="SUPFAM" id="SSF48371">
    <property type="entry name" value="ARM repeat"/>
    <property type="match status" value="2"/>
</dbReference>
<evidence type="ECO:0000256" key="3">
    <source>
        <dbReference type="ARBA" id="ARBA00022738"/>
    </source>
</evidence>
<keyword evidence="6" id="KW-1185">Reference proteome</keyword>
<dbReference type="Pfam" id="PF13646">
    <property type="entry name" value="HEAT_2"/>
    <property type="match status" value="1"/>
</dbReference>
<keyword evidence="2" id="KW-0042">Antenna complex</keyword>
<dbReference type="RefSeq" id="WP_050046251.1">
    <property type="nucleotide sequence ID" value="NZ_JBFQGM010000009.1"/>
</dbReference>
<keyword evidence="3" id="KW-0605">Phycobilisome</keyword>
<protein>
    <submittedName>
        <fullName evidence="5">HEAT repeat domain-containing protein</fullName>
    </submittedName>
</protein>
<dbReference type="Gene3D" id="1.25.10.10">
    <property type="entry name" value="Leucine-rich Repeat Variant"/>
    <property type="match status" value="1"/>
</dbReference>
<gene>
    <name evidence="5" type="ORF">AB0759_23330</name>
</gene>
<evidence type="ECO:0000313" key="6">
    <source>
        <dbReference type="Proteomes" id="UP001628874"/>
    </source>
</evidence>
<comment type="caution">
    <text evidence="5">The sequence shown here is derived from an EMBL/GenBank/DDBJ whole genome shotgun (WGS) entry which is preliminary data.</text>
</comment>
<name>A0ABW8WRH0_9CYAN</name>
<dbReference type="InterPro" id="IPR016024">
    <property type="entry name" value="ARM-type_fold"/>
</dbReference>
<reference evidence="5 6" key="1">
    <citation type="submission" date="2024-07" db="EMBL/GenBank/DDBJ databases">
        <authorList>
            <person name="Tripathy S."/>
        </authorList>
    </citation>
    <scope>NUCLEOTIDE SEQUENCE [LARGE SCALE GENOMIC DNA]</scope>
    <source>
        <strain evidence="5 6">VB-61278_2</strain>
    </source>
</reference>
<organism evidence="5 6">
    <name type="scientific">Scytonema tolypothrichoides VB-61278_2</name>
    <dbReference type="NCBI Taxonomy" id="3232314"/>
    <lineage>
        <taxon>Bacteria</taxon>
        <taxon>Bacillati</taxon>
        <taxon>Cyanobacteriota</taxon>
        <taxon>Cyanophyceae</taxon>
        <taxon>Nostocales</taxon>
        <taxon>Scytonemataceae</taxon>
        <taxon>Scytonema</taxon>
    </lineage>
</organism>
<proteinExistence type="inferred from homology"/>
<evidence type="ECO:0000256" key="4">
    <source>
        <dbReference type="ARBA" id="ARBA00023239"/>
    </source>
</evidence>
<dbReference type="InterPro" id="IPR011989">
    <property type="entry name" value="ARM-like"/>
</dbReference>
<evidence type="ECO:0000313" key="5">
    <source>
        <dbReference type="EMBL" id="MFL9463547.1"/>
    </source>
</evidence>
<sequence>MKKKFVTNEDARKQAILHRLANNKPSKWNLERAIWRAGELKIREATPLLIKLIYTGEPLRDYCIAWALGWCGDNDAVPRLTDLYQNPSTPEFVQRIAFEALLKLSDAETQAALQTTQIELLPPELRNLASSTSVEAFEEFAAARPSYLFAFLDKIYQIDNKFLRPAILQILRTAPFQPNYFRPLRHIFKIAEYRRDAEVFAILAYRFEREIGQFNNDLTDLLWNEVTGKYHSSGKRVYTEELQHPEPILAYSNQTQEYLRRRVWRTLKKLGEQGDRDYTKMATAILIQYSDADEPPLRRSKFDKWDKYTRTVNRFWDRYADYLTFNHILYTNSQRYIYYSNGWCRRKSYESGEIEPKMREEAFPELWEQNPEALLQLLLESECLPVHYFAVKALRVHQSFCDRLDINTIVQLVNKPYETTAGFGFELALRSYNPTSPDRDLTLILANRFLQVVSEEKYQWVTDERHQIFLKNSGLIATLATSPDTQIRSVTCKFISSYILSETTAKLLFERLLAELLSLPETEPDLAKDIADTLVVNFTPQLLQLELNVILGLLAHPTLEIQELGALIVIQNHKNNLTPQLSSLYDLVQLIAIQRYGELHNTKLISQERHLILQIAVSPILEIRNAIKPIIRRLVKAYPEFNLQLALDFIEILLNPENHEGVHCYLVTVLQEDLQEWMTDLYKETAVRLLTANSSAAQEIGGLMLGANYQIWTSELTTDEILILANHQVYSIREAAQQMFLQNLERNRRSSQEMLAYVDLLDSQWSDSREFAHKVLTAKFHLEEFTPKILASICDRKDEDARKLGRDLLTRYIPEIRRLSLDNSAFATQILSEFVEILLTSRKHEGWLSYLVRLLWENLAEWMAGVNKQTALKLLQSQSLAGQELGGLLLSANSQAWTSEFTTSEIVSLANHDILSVRVAARQMFLQILERVRSRSGSFAASHGSAAVPGLSHSQEMLTAVRLLDAERVDSWDFAFRIFTQELKVEDLTPKALVCICDSTNKDARTLGKDLIARYFHKVRHLATDNPTVNLQIASDFIKALLAPEKHEGVYSYIVHLLKEELDGWMTSINRETVINLLAAKSSVIQELGGLLLTANFQDFSREFSTCEIVKLANHEIVSVRKAALQMFSQVLERVRSHSEEMLAAVKMLESKWEDSREFAFKIFTTKFSAREFTPQVLVSICDSVREDVRRLGRDLLTRNFQTANREDYLLKFSEHPSADMQRYVTNFLEKYVINQPQHLRELTPYFITVLSAVNRGRVAKQRIFHFLESEAQKTEEAARIVAEIMTRHSGTMAIGDKAKAIQIMLKINKKYPYLSLPIEVKPVSRVRS</sequence>
<comment type="similarity">
    <text evidence="1">Belongs to the CpcE/RpcE/PecE family.</text>
</comment>
<dbReference type="Proteomes" id="UP001628874">
    <property type="component" value="Unassembled WGS sequence"/>
</dbReference>
<evidence type="ECO:0000256" key="1">
    <source>
        <dbReference type="ARBA" id="ARBA00009299"/>
    </source>
</evidence>
<keyword evidence="4" id="KW-0456">Lyase</keyword>